<evidence type="ECO:0000256" key="9">
    <source>
        <dbReference type="RuleBase" id="RU003357"/>
    </source>
</evidence>
<evidence type="ECO:0000256" key="4">
    <source>
        <dbReference type="ARBA" id="ARBA00022692"/>
    </source>
</evidence>
<dbReference type="InterPro" id="IPR012910">
    <property type="entry name" value="Plug_dom"/>
</dbReference>
<dbReference type="PROSITE" id="PS52016">
    <property type="entry name" value="TONB_DEPENDENT_REC_3"/>
    <property type="match status" value="1"/>
</dbReference>
<dbReference type="InterPro" id="IPR039426">
    <property type="entry name" value="TonB-dep_rcpt-like"/>
</dbReference>
<dbReference type="CDD" id="cd01347">
    <property type="entry name" value="ligand_gated_channel"/>
    <property type="match status" value="1"/>
</dbReference>
<comment type="caution">
    <text evidence="12">The sequence shown here is derived from an EMBL/GenBank/DDBJ whole genome shotgun (WGS) entry which is preliminary data.</text>
</comment>
<evidence type="ECO:0000256" key="6">
    <source>
        <dbReference type="ARBA" id="ARBA00023136"/>
    </source>
</evidence>
<evidence type="ECO:0000256" key="1">
    <source>
        <dbReference type="ARBA" id="ARBA00004571"/>
    </source>
</evidence>
<keyword evidence="5 9" id="KW-0798">TonB box</keyword>
<dbReference type="Gene3D" id="2.170.130.10">
    <property type="entry name" value="TonB-dependent receptor, plug domain"/>
    <property type="match status" value="1"/>
</dbReference>
<accession>A0A414PS55</accession>
<dbReference type="InterPro" id="IPR037066">
    <property type="entry name" value="Plug_dom_sf"/>
</dbReference>
<evidence type="ECO:0000256" key="7">
    <source>
        <dbReference type="ARBA" id="ARBA00023237"/>
    </source>
</evidence>
<keyword evidence="3 8" id="KW-1134">Transmembrane beta strand</keyword>
<keyword evidence="12" id="KW-0675">Receptor</keyword>
<dbReference type="AlphaFoldDB" id="A0A414PS55"/>
<keyword evidence="4 8" id="KW-0812">Transmembrane</keyword>
<dbReference type="GO" id="GO:0044718">
    <property type="term" value="P:siderophore transmembrane transport"/>
    <property type="evidence" value="ECO:0007669"/>
    <property type="project" value="TreeGrafter"/>
</dbReference>
<dbReference type="InterPro" id="IPR000531">
    <property type="entry name" value="Beta-barrel_TonB"/>
</dbReference>
<dbReference type="EMBL" id="QRHL01000015">
    <property type="protein sequence ID" value="RHF71398.1"/>
    <property type="molecule type" value="Genomic_DNA"/>
</dbReference>
<comment type="similarity">
    <text evidence="8 9">Belongs to the TonB-dependent receptor family.</text>
</comment>
<dbReference type="Pfam" id="PF00593">
    <property type="entry name" value="TonB_dep_Rec_b-barrel"/>
    <property type="match status" value="1"/>
</dbReference>
<evidence type="ECO:0000313" key="12">
    <source>
        <dbReference type="EMBL" id="RHF71398.1"/>
    </source>
</evidence>
<feature type="domain" description="TonB-dependent receptor-like beta-barrel" evidence="10">
    <location>
        <begin position="284"/>
        <end position="685"/>
    </location>
</feature>
<gene>
    <name evidence="12" type="ORF">DW663_08620</name>
</gene>
<reference evidence="12 13" key="1">
    <citation type="submission" date="2018-08" db="EMBL/GenBank/DDBJ databases">
        <title>A genome reference for cultivated species of the human gut microbiota.</title>
        <authorList>
            <person name="Zou Y."/>
            <person name="Xue W."/>
            <person name="Luo G."/>
        </authorList>
    </citation>
    <scope>NUCLEOTIDE SEQUENCE [LARGE SCALE GENOMIC DNA]</scope>
    <source>
        <strain evidence="12 13">AM25-1</strain>
    </source>
</reference>
<dbReference type="PANTHER" id="PTHR30069:SF27">
    <property type="entry name" value="BLL4766 PROTEIN"/>
    <property type="match status" value="1"/>
</dbReference>
<name>A0A414PS55_FUSMR</name>
<evidence type="ECO:0000256" key="2">
    <source>
        <dbReference type="ARBA" id="ARBA00022448"/>
    </source>
</evidence>
<dbReference type="Gene3D" id="2.40.170.20">
    <property type="entry name" value="TonB-dependent receptor, beta-barrel domain"/>
    <property type="match status" value="1"/>
</dbReference>
<dbReference type="Proteomes" id="UP000284676">
    <property type="component" value="Unassembled WGS sequence"/>
</dbReference>
<proteinExistence type="inferred from homology"/>
<evidence type="ECO:0000256" key="3">
    <source>
        <dbReference type="ARBA" id="ARBA00022452"/>
    </source>
</evidence>
<dbReference type="SUPFAM" id="SSF56935">
    <property type="entry name" value="Porins"/>
    <property type="match status" value="1"/>
</dbReference>
<feature type="domain" description="TonB-dependent receptor plug" evidence="11">
    <location>
        <begin position="41"/>
        <end position="148"/>
    </location>
</feature>
<dbReference type="InterPro" id="IPR036942">
    <property type="entry name" value="Beta-barrel_TonB_sf"/>
</dbReference>
<dbReference type="GO" id="GO:0015344">
    <property type="term" value="F:siderophore uptake transmembrane transporter activity"/>
    <property type="evidence" value="ECO:0007669"/>
    <property type="project" value="TreeGrafter"/>
</dbReference>
<dbReference type="RefSeq" id="WP_118234503.1">
    <property type="nucleotide sequence ID" value="NZ_QRHL01000015.1"/>
</dbReference>
<dbReference type="Pfam" id="PF07715">
    <property type="entry name" value="Plug"/>
    <property type="match status" value="1"/>
</dbReference>
<evidence type="ECO:0000256" key="5">
    <source>
        <dbReference type="ARBA" id="ARBA00023077"/>
    </source>
</evidence>
<keyword evidence="2 8" id="KW-0813">Transport</keyword>
<dbReference type="GO" id="GO:0009279">
    <property type="term" value="C:cell outer membrane"/>
    <property type="evidence" value="ECO:0007669"/>
    <property type="project" value="UniProtKB-SubCell"/>
</dbReference>
<protein>
    <submittedName>
        <fullName evidence="12">TonB-dependent receptor</fullName>
    </submittedName>
</protein>
<sequence>MKKEKLLLLLLAIVQVKNLAFSEDIKLGATFINPDYIEIEKLKSTKNVIVIDKNQIDEKGYTSVSQVLNDVPGITVGTTQWGEIDIRGQGDQASRNIQVMIDGAPITTLVSHPYGTNYDVVPVEQIEKIEVIPGGGSVLYGNGTVGGVINITTNLKAMSKPINKVGYEYSQDKEKKYYVNAGTKINDDLTVQLNYSKSDKDWYFVDTYNNSQYFSGGFNYRISDRQSFSFKYSHLEEEGQFIKAITKSNLEKYGKDYRPKYQNVTVGVDKNGLKIVEKKRSYLSSDREDDSFKLSYNYAVNESITASVDAFKSDGYFTNNDDDDTKMYQETIGTKAKLNIEYGEKSSILFGIDYFKQNASLHYSDYKMRKISDGDKVMPGQTVDGNYIKYDGKYTYKEVPLKFDYERFVKAIYFMNIYERGKFEFTQGMRYDITDWSFDKKASDGPGNDTSVRKNQNYELSIGYNYRDTGKVYARYERGFTGPDGQQISDRVLDSEGNKIYVKTEAEDEIFDIYEIGWRDYIWGSAFNLTLFYNTTDNQMNRVYVNGISESRTVNYLATDRYGIEFSANQSLGKFSFEESYSYLKGKSKYNDKGNQAIEDGNKIDWSNSGLQKVPKHMLTLKVDYEMTDNLSTGIAWKYTGKYNNFYNEADKDEDSLVKSNTVVDLSLKYNHPNGLSIYGGINNIFNEKYYSYSTPGSYAVVIPADSRTFYTGISYTF</sequence>
<comment type="subcellular location">
    <subcellularLocation>
        <location evidence="1 8">Cell outer membrane</location>
        <topology evidence="1 8">Multi-pass membrane protein</topology>
    </subcellularLocation>
</comment>
<evidence type="ECO:0000259" key="10">
    <source>
        <dbReference type="Pfam" id="PF00593"/>
    </source>
</evidence>
<keyword evidence="7 8" id="KW-0998">Cell outer membrane</keyword>
<evidence type="ECO:0000256" key="8">
    <source>
        <dbReference type="PROSITE-ProRule" id="PRU01360"/>
    </source>
</evidence>
<organism evidence="12 13">
    <name type="scientific">Fusobacterium mortiferum</name>
    <dbReference type="NCBI Taxonomy" id="850"/>
    <lineage>
        <taxon>Bacteria</taxon>
        <taxon>Fusobacteriati</taxon>
        <taxon>Fusobacteriota</taxon>
        <taxon>Fusobacteriia</taxon>
        <taxon>Fusobacteriales</taxon>
        <taxon>Fusobacteriaceae</taxon>
        <taxon>Fusobacterium</taxon>
    </lineage>
</organism>
<dbReference type="PANTHER" id="PTHR30069">
    <property type="entry name" value="TONB-DEPENDENT OUTER MEMBRANE RECEPTOR"/>
    <property type="match status" value="1"/>
</dbReference>
<evidence type="ECO:0000259" key="11">
    <source>
        <dbReference type="Pfam" id="PF07715"/>
    </source>
</evidence>
<evidence type="ECO:0000313" key="13">
    <source>
        <dbReference type="Proteomes" id="UP000284676"/>
    </source>
</evidence>
<keyword evidence="6 8" id="KW-0472">Membrane</keyword>